<dbReference type="AlphaFoldDB" id="A0A5E8A2W1"/>
<name>A0A5E8A2W1_9SPHN</name>
<evidence type="ECO:0000256" key="1">
    <source>
        <dbReference type="SAM" id="MobiDB-lite"/>
    </source>
</evidence>
<accession>A0A5E8A2W1</accession>
<proteinExistence type="predicted"/>
<dbReference type="Proteomes" id="UP000326857">
    <property type="component" value="Unassembled WGS sequence"/>
</dbReference>
<organism evidence="2 3">
    <name type="scientific">Sphingomonas aurantiaca</name>
    <dbReference type="NCBI Taxonomy" id="185949"/>
    <lineage>
        <taxon>Bacteria</taxon>
        <taxon>Pseudomonadati</taxon>
        <taxon>Pseudomonadota</taxon>
        <taxon>Alphaproteobacteria</taxon>
        <taxon>Sphingomonadales</taxon>
        <taxon>Sphingomonadaceae</taxon>
        <taxon>Sphingomonas</taxon>
    </lineage>
</organism>
<feature type="region of interest" description="Disordered" evidence="1">
    <location>
        <begin position="73"/>
        <end position="99"/>
    </location>
</feature>
<reference evidence="2 3" key="1">
    <citation type="submission" date="2019-09" db="EMBL/GenBank/DDBJ databases">
        <authorList>
            <person name="Dittami M. S."/>
        </authorList>
    </citation>
    <scope>NUCLEOTIDE SEQUENCE [LARGE SCALE GENOMIC DNA]</scope>
    <source>
        <strain evidence="2">SPHINGO391</strain>
    </source>
</reference>
<evidence type="ECO:0000313" key="2">
    <source>
        <dbReference type="EMBL" id="VVT23786.1"/>
    </source>
</evidence>
<dbReference type="EMBL" id="CABVLI010000043">
    <property type="protein sequence ID" value="VVT23786.1"/>
    <property type="molecule type" value="Genomic_DNA"/>
</dbReference>
<feature type="region of interest" description="Disordered" evidence="1">
    <location>
        <begin position="24"/>
        <end position="48"/>
    </location>
</feature>
<sequence length="99" mass="11034">MYCGRKDTLPVYFSIRATKHYESVTSPQHGCATKAPRPRDAGSRVRKPYGILKISSDRRSGVGVRKPFRMGTARDHARVVLGDPPQSLPPPGKRKLHPK</sequence>
<protein>
    <submittedName>
        <fullName evidence="2">Uncharacterized protein</fullName>
    </submittedName>
</protein>
<gene>
    <name evidence="2" type="ORF">SPHINGO391_480013</name>
</gene>
<evidence type="ECO:0000313" key="3">
    <source>
        <dbReference type="Proteomes" id="UP000326857"/>
    </source>
</evidence>